<dbReference type="Proteomes" id="UP000201838">
    <property type="component" value="Unassembled WGS sequence"/>
</dbReference>
<dbReference type="InterPro" id="IPR024169">
    <property type="entry name" value="SP_NH2Trfase/AEP_transaminase"/>
</dbReference>
<dbReference type="InterPro" id="IPR000192">
    <property type="entry name" value="Aminotrans_V_dom"/>
</dbReference>
<feature type="modified residue" description="N6-(pyridoxal phosphate)lysine" evidence="5">
    <location>
        <position position="198"/>
    </location>
</feature>
<dbReference type="GO" id="GO:0016491">
    <property type="term" value="F:oxidoreductase activity"/>
    <property type="evidence" value="ECO:0007669"/>
    <property type="project" value="UniProtKB-KW"/>
</dbReference>
<reference evidence="7 8" key="1">
    <citation type="submission" date="2017-05" db="EMBL/GenBank/DDBJ databases">
        <authorList>
            <person name="Song R."/>
            <person name="Chenine A.L."/>
            <person name="Ruprecht R.M."/>
        </authorList>
    </citation>
    <scope>NUCLEOTIDE SEQUENCE [LARGE SCALE GENOMIC DNA]</scope>
    <source>
        <strain evidence="7 8">CECT 8489</strain>
    </source>
</reference>
<dbReference type="PANTHER" id="PTHR21152:SF40">
    <property type="entry name" value="ALANINE--GLYOXYLATE AMINOTRANSFERASE"/>
    <property type="match status" value="1"/>
</dbReference>
<dbReference type="EC" id="1.12.-.-" evidence="7"/>
<name>A0A238J3T1_9RHOB</name>
<keyword evidence="3 5" id="KW-0663">Pyridoxal phosphate</keyword>
<sequence>MSLGNGRHYLAIPGPSVIPDRVLAAMHRPAPNIYHGELTEMVPGIVTDLKAVARTKHHAAIYIANGHGVWEAAITNVFSRGDKVLVPSTGTFSEGWAGMARALGVDAEVMDFGKRSAIDLARLAERLAADIGHEIKAVMTVQVDTSTSVRNDVAALRRVLDEVGHPALLMIDCIACLGCDDFQMDAWGVDVMVTGCQKGLMTPPGMAFVFFNDKADRAREAANCVTPYWDWRPRVDPELFYLYFCGTAPTHHLYGLRAALDMIAEEGLDNVLRRHAVLARSVWAAFERWGDVGPLELNVQDPGARSHAVTSVRVGSEKSTALREWVEERAGLTLGIGLGMAPAGTPEWHRFFRVGHMGHVNAHMVLGALATIEAGLTAVGIEHASGGVDAAASIVAREA</sequence>
<dbReference type="InterPro" id="IPR015421">
    <property type="entry name" value="PyrdxlP-dep_Trfase_major"/>
</dbReference>
<evidence type="ECO:0000256" key="4">
    <source>
        <dbReference type="PIRSR" id="PIRSR000524-1"/>
    </source>
</evidence>
<evidence type="ECO:0000256" key="1">
    <source>
        <dbReference type="ARBA" id="ARBA00001933"/>
    </source>
</evidence>
<dbReference type="Gene3D" id="3.90.1150.10">
    <property type="entry name" value="Aspartate Aminotransferase, domain 1"/>
    <property type="match status" value="1"/>
</dbReference>
<dbReference type="RefSeq" id="WP_093975542.1">
    <property type="nucleotide sequence ID" value="NZ_FXXQ01000015.1"/>
</dbReference>
<proteinExistence type="inferred from homology"/>
<feature type="domain" description="Aminotransferase class V" evidence="6">
    <location>
        <begin position="34"/>
        <end position="334"/>
    </location>
</feature>
<organism evidence="7 8">
    <name type="scientific">Boseongicola aestuarii</name>
    <dbReference type="NCBI Taxonomy" id="1470561"/>
    <lineage>
        <taxon>Bacteria</taxon>
        <taxon>Pseudomonadati</taxon>
        <taxon>Pseudomonadota</taxon>
        <taxon>Alphaproteobacteria</taxon>
        <taxon>Rhodobacterales</taxon>
        <taxon>Paracoccaceae</taxon>
        <taxon>Boseongicola</taxon>
    </lineage>
</organism>
<dbReference type="Pfam" id="PF00266">
    <property type="entry name" value="Aminotran_5"/>
    <property type="match status" value="1"/>
</dbReference>
<keyword evidence="8" id="KW-1185">Reference proteome</keyword>
<dbReference type="PANTHER" id="PTHR21152">
    <property type="entry name" value="AMINOTRANSFERASE CLASS V"/>
    <property type="match status" value="1"/>
</dbReference>
<accession>A0A238J3T1</accession>
<dbReference type="GO" id="GO:0004760">
    <property type="term" value="F:L-serine-pyruvate transaminase activity"/>
    <property type="evidence" value="ECO:0007669"/>
    <property type="project" value="TreeGrafter"/>
</dbReference>
<dbReference type="Gene3D" id="3.40.640.10">
    <property type="entry name" value="Type I PLP-dependent aspartate aminotransferase-like (Major domain)"/>
    <property type="match status" value="1"/>
</dbReference>
<feature type="binding site" evidence="4">
    <location>
        <position position="353"/>
    </location>
    <ligand>
        <name>substrate</name>
    </ligand>
</feature>
<dbReference type="InterPro" id="IPR015424">
    <property type="entry name" value="PyrdxlP-dep_Trfase"/>
</dbReference>
<dbReference type="EMBL" id="FXXQ01000015">
    <property type="protein sequence ID" value="SMX25348.1"/>
    <property type="molecule type" value="Genomic_DNA"/>
</dbReference>
<dbReference type="SUPFAM" id="SSF53383">
    <property type="entry name" value="PLP-dependent transferases"/>
    <property type="match status" value="1"/>
</dbReference>
<evidence type="ECO:0000256" key="3">
    <source>
        <dbReference type="ARBA" id="ARBA00022898"/>
    </source>
</evidence>
<dbReference type="FunFam" id="3.40.640.10:FF:000054">
    <property type="entry name" value="Serine--glyoxylate aminotransferase"/>
    <property type="match status" value="1"/>
</dbReference>
<dbReference type="AlphaFoldDB" id="A0A238J3T1"/>
<evidence type="ECO:0000313" key="8">
    <source>
        <dbReference type="Proteomes" id="UP000201838"/>
    </source>
</evidence>
<evidence type="ECO:0000313" key="7">
    <source>
        <dbReference type="EMBL" id="SMX25348.1"/>
    </source>
</evidence>
<keyword evidence="7" id="KW-0560">Oxidoreductase</keyword>
<dbReference type="InterPro" id="IPR015422">
    <property type="entry name" value="PyrdxlP-dep_Trfase_small"/>
</dbReference>
<protein>
    <submittedName>
        <fullName evidence="7">Soluble hydrogenase 42 kDa subunit</fullName>
        <ecNumber evidence="7">1.12.-.-</ecNumber>
    </submittedName>
</protein>
<evidence type="ECO:0000256" key="2">
    <source>
        <dbReference type="ARBA" id="ARBA00009236"/>
    </source>
</evidence>
<gene>
    <name evidence="7" type="ORF">BOA8489_03489</name>
</gene>
<dbReference type="OrthoDB" id="389074at2"/>
<evidence type="ECO:0000259" key="6">
    <source>
        <dbReference type="Pfam" id="PF00266"/>
    </source>
</evidence>
<dbReference type="PIRSF" id="PIRSF000524">
    <property type="entry name" value="SPT"/>
    <property type="match status" value="1"/>
</dbReference>
<dbReference type="GO" id="GO:0019265">
    <property type="term" value="P:glycine biosynthetic process, by transamination of glyoxylate"/>
    <property type="evidence" value="ECO:0007669"/>
    <property type="project" value="TreeGrafter"/>
</dbReference>
<comment type="cofactor">
    <cofactor evidence="1 5">
        <name>pyridoxal 5'-phosphate</name>
        <dbReference type="ChEBI" id="CHEBI:597326"/>
    </cofactor>
</comment>
<comment type="similarity">
    <text evidence="2">Belongs to the class-V pyridoxal-phosphate-dependent aminotransferase family.</text>
</comment>
<evidence type="ECO:0000256" key="5">
    <source>
        <dbReference type="PIRSR" id="PIRSR000524-50"/>
    </source>
</evidence>
<dbReference type="GO" id="GO:0008453">
    <property type="term" value="F:alanine-glyoxylate transaminase activity"/>
    <property type="evidence" value="ECO:0007669"/>
    <property type="project" value="TreeGrafter"/>
</dbReference>